<accession>A0ABR1Y9Q0</accession>
<dbReference type="EMBL" id="JBBWRZ010000014">
    <property type="protein sequence ID" value="KAK8223125.1"/>
    <property type="molecule type" value="Genomic_DNA"/>
</dbReference>
<dbReference type="InterPro" id="IPR010286">
    <property type="entry name" value="METTL16/RlmF"/>
</dbReference>
<dbReference type="CDD" id="cd02440">
    <property type="entry name" value="AdoMet_MTases"/>
    <property type="match status" value="1"/>
</dbReference>
<proteinExistence type="predicted"/>
<keyword evidence="1" id="KW-0489">Methyltransferase</keyword>
<dbReference type="Pfam" id="PF05971">
    <property type="entry name" value="Methyltransf_10"/>
    <property type="match status" value="1"/>
</dbReference>
<evidence type="ECO:0000313" key="5">
    <source>
        <dbReference type="Proteomes" id="UP001492380"/>
    </source>
</evidence>
<evidence type="ECO:0008006" key="6">
    <source>
        <dbReference type="Google" id="ProtNLM"/>
    </source>
</evidence>
<dbReference type="Gene3D" id="3.40.50.150">
    <property type="entry name" value="Vaccinia Virus protein VP39"/>
    <property type="match status" value="1"/>
</dbReference>
<feature type="region of interest" description="Disordered" evidence="3">
    <location>
        <begin position="426"/>
        <end position="490"/>
    </location>
</feature>
<dbReference type="SUPFAM" id="SSF53335">
    <property type="entry name" value="S-adenosyl-L-methionine-dependent methyltransferases"/>
    <property type="match status" value="1"/>
</dbReference>
<dbReference type="PANTHER" id="PTHR13393:SF0">
    <property type="entry name" value="RNA N6-ADENOSINE-METHYLTRANSFERASE METTL16"/>
    <property type="match status" value="1"/>
</dbReference>
<feature type="compositionally biased region" description="Polar residues" evidence="3">
    <location>
        <begin position="443"/>
        <end position="455"/>
    </location>
</feature>
<gene>
    <name evidence="4" type="ORF">HDK90DRAFT_112840</name>
</gene>
<dbReference type="Proteomes" id="UP001492380">
    <property type="component" value="Unassembled WGS sequence"/>
</dbReference>
<organism evidence="4 5">
    <name type="scientific">Phyllosticta capitalensis</name>
    <dbReference type="NCBI Taxonomy" id="121624"/>
    <lineage>
        <taxon>Eukaryota</taxon>
        <taxon>Fungi</taxon>
        <taxon>Dikarya</taxon>
        <taxon>Ascomycota</taxon>
        <taxon>Pezizomycotina</taxon>
        <taxon>Dothideomycetes</taxon>
        <taxon>Dothideomycetes incertae sedis</taxon>
        <taxon>Botryosphaeriales</taxon>
        <taxon>Phyllostictaceae</taxon>
        <taxon>Phyllosticta</taxon>
    </lineage>
</organism>
<dbReference type="InterPro" id="IPR029063">
    <property type="entry name" value="SAM-dependent_MTases_sf"/>
</dbReference>
<name>A0ABR1Y9Q0_9PEZI</name>
<keyword evidence="5" id="KW-1185">Reference proteome</keyword>
<evidence type="ECO:0000313" key="4">
    <source>
        <dbReference type="EMBL" id="KAK8223125.1"/>
    </source>
</evidence>
<evidence type="ECO:0000256" key="2">
    <source>
        <dbReference type="ARBA" id="ARBA00022679"/>
    </source>
</evidence>
<protein>
    <recommendedName>
        <fullName evidence="6">U6 small nuclear RNA (adenine-(43)-N(6))-methyltransferase</fullName>
    </recommendedName>
</protein>
<sequence length="490" mass="55132">MASLQDHVDDDQATTASSDWIKRILKKDYDIELTMPEDRLFPTPSRALYVRWIASLLNSTDPSWYENFDAESSAQPCPQREEIAGLDIGTGASAIYPLLALRLHPQWFMYATEIDATSLCYAHDNLVANQLEDRCKVLQRTPTQSFVPDADELGQRDLDFVMTNPPFFASVHEWQASLSGTGKERPPDSVCTGAQTEMVYEGEGEGGGGDYDFALRLYRESAQAENVRAQWYSVMFGKKASAHRFVAHLQMAQCFNFATFLLGAANRTRRWVVAWSWLEFRPESSISRTESAPPSLNPWPTDYSIPNQSTQSTRCVQGEVMRILSELPPPFEMKWNQTLGSGVCRTTEILWNRSYRRRAKLIAEGKVPPRSQQEISEAKKKPVGLGVEIAVEEERVLVRWRQGSQRVWFESFCGYVHEQLRPLMASGASSSERSTEANAARTGMTSEGETATSSSQHDHGSTIKAKSTTRSEDESIGQADDSTRKRRKIV</sequence>
<comment type="caution">
    <text evidence="4">The sequence shown here is derived from an EMBL/GenBank/DDBJ whole genome shotgun (WGS) entry which is preliminary data.</text>
</comment>
<dbReference type="PANTHER" id="PTHR13393">
    <property type="entry name" value="SAM-DEPENDENT METHYLTRANSFERASE"/>
    <property type="match status" value="1"/>
</dbReference>
<keyword evidence="2" id="KW-0808">Transferase</keyword>
<evidence type="ECO:0000256" key="1">
    <source>
        <dbReference type="ARBA" id="ARBA00022603"/>
    </source>
</evidence>
<reference evidence="4 5" key="1">
    <citation type="submission" date="2024-04" db="EMBL/GenBank/DDBJ databases">
        <title>Phyllosticta paracitricarpa is synonymous to the EU quarantine fungus P. citricarpa based on phylogenomic analyses.</title>
        <authorList>
            <consortium name="Lawrence Berkeley National Laboratory"/>
            <person name="Van Ingen-Buijs V.A."/>
            <person name="Van Westerhoven A.C."/>
            <person name="Haridas S."/>
            <person name="Skiadas P."/>
            <person name="Martin F."/>
            <person name="Groenewald J.Z."/>
            <person name="Crous P.W."/>
            <person name="Seidl M.F."/>
        </authorList>
    </citation>
    <scope>NUCLEOTIDE SEQUENCE [LARGE SCALE GENOMIC DNA]</scope>
    <source>
        <strain evidence="4 5">CBS 123374</strain>
    </source>
</reference>
<evidence type="ECO:0000256" key="3">
    <source>
        <dbReference type="SAM" id="MobiDB-lite"/>
    </source>
</evidence>